<evidence type="ECO:0000256" key="3">
    <source>
        <dbReference type="SAM" id="SignalP"/>
    </source>
</evidence>
<organism evidence="4 5">
    <name type="scientific">Hyaloscypha bicolor E</name>
    <dbReference type="NCBI Taxonomy" id="1095630"/>
    <lineage>
        <taxon>Eukaryota</taxon>
        <taxon>Fungi</taxon>
        <taxon>Dikarya</taxon>
        <taxon>Ascomycota</taxon>
        <taxon>Pezizomycotina</taxon>
        <taxon>Leotiomycetes</taxon>
        <taxon>Helotiales</taxon>
        <taxon>Hyaloscyphaceae</taxon>
        <taxon>Hyaloscypha</taxon>
        <taxon>Hyaloscypha bicolor</taxon>
    </lineage>
</organism>
<dbReference type="Proteomes" id="UP000235371">
    <property type="component" value="Unassembled WGS sequence"/>
</dbReference>
<dbReference type="OrthoDB" id="3555549at2759"/>
<accession>A0A2J6TTQ8</accession>
<feature type="compositionally biased region" description="Basic and acidic residues" evidence="1">
    <location>
        <begin position="459"/>
        <end position="471"/>
    </location>
</feature>
<keyword evidence="2" id="KW-0812">Transmembrane</keyword>
<dbReference type="GeneID" id="36594375"/>
<keyword evidence="2" id="KW-1133">Transmembrane helix</keyword>
<dbReference type="InParanoid" id="A0A2J6TTQ8"/>
<feature type="compositionally biased region" description="Polar residues" evidence="1">
    <location>
        <begin position="338"/>
        <end position="350"/>
    </location>
</feature>
<keyword evidence="5" id="KW-1185">Reference proteome</keyword>
<dbReference type="RefSeq" id="XP_024743306.1">
    <property type="nucleotide sequence ID" value="XM_024886298.1"/>
</dbReference>
<feature type="region of interest" description="Disordered" evidence="1">
    <location>
        <begin position="250"/>
        <end position="350"/>
    </location>
</feature>
<evidence type="ECO:0000313" key="5">
    <source>
        <dbReference type="Proteomes" id="UP000235371"/>
    </source>
</evidence>
<sequence>MRLSLLLGVIFGMFALALVIPCPQSVTKVVIETQSIIGRQSNGNVPASPTQTIDTVAAEINSLLALLTLPADGASPISSLPASATSGNAGFDGLMFMNALSSWVEGLANSAWITSVPVSEYALYTSEAKIAASIAPALFSLGSIEVSILKSEALAESAALSAQSASLSALSVLEASLASKQFTSITTTIGTATAIITKPLLVPLDIHQKSKLTTGQKIGLGLGIPAFLIVVVAITFLLIHVRRNRHRSQQPGFVEQFPMSESTRPNLAPRDEPSGSILRGRCGSPSNNAPIAIDDDDEFPHSVTSARPRRQRPRSYDSGIVVNNTIQHGQSQHRRPQSDSGTPSNCHRSPTQRALDLFGMAYGLDPTNDRSIDMIPTTHGLGSDPVETNARDFNNYDNPVEMPATPVPEQQEIREELSGQSTKESGEFTTEGSEGGTALSEETVMSKEASLSEEIPLSEVHEVKHEDLYDA</sequence>
<keyword evidence="2" id="KW-0472">Membrane</keyword>
<reference evidence="4 5" key="1">
    <citation type="submission" date="2016-04" db="EMBL/GenBank/DDBJ databases">
        <title>A degradative enzymes factory behind the ericoid mycorrhizal symbiosis.</title>
        <authorList>
            <consortium name="DOE Joint Genome Institute"/>
            <person name="Martino E."/>
            <person name="Morin E."/>
            <person name="Grelet G."/>
            <person name="Kuo A."/>
            <person name="Kohler A."/>
            <person name="Daghino S."/>
            <person name="Barry K."/>
            <person name="Choi C."/>
            <person name="Cichocki N."/>
            <person name="Clum A."/>
            <person name="Copeland A."/>
            <person name="Hainaut M."/>
            <person name="Haridas S."/>
            <person name="Labutti K."/>
            <person name="Lindquist E."/>
            <person name="Lipzen A."/>
            <person name="Khouja H.-R."/>
            <person name="Murat C."/>
            <person name="Ohm R."/>
            <person name="Olson A."/>
            <person name="Spatafora J."/>
            <person name="Veneault-Fourrey C."/>
            <person name="Henrissat B."/>
            <person name="Grigoriev I."/>
            <person name="Martin F."/>
            <person name="Perotto S."/>
        </authorList>
    </citation>
    <scope>NUCLEOTIDE SEQUENCE [LARGE SCALE GENOMIC DNA]</scope>
    <source>
        <strain evidence="4 5">E</strain>
    </source>
</reference>
<evidence type="ECO:0008006" key="6">
    <source>
        <dbReference type="Google" id="ProtNLM"/>
    </source>
</evidence>
<feature type="signal peptide" evidence="3">
    <location>
        <begin position="1"/>
        <end position="17"/>
    </location>
</feature>
<name>A0A2J6TTQ8_9HELO</name>
<keyword evidence="3" id="KW-0732">Signal</keyword>
<feature type="compositionally biased region" description="Low complexity" evidence="1">
    <location>
        <begin position="421"/>
        <end position="432"/>
    </location>
</feature>
<feature type="compositionally biased region" description="Polar residues" evidence="1">
    <location>
        <begin position="321"/>
        <end position="330"/>
    </location>
</feature>
<dbReference type="EMBL" id="KZ613743">
    <property type="protein sequence ID" value="PMD66402.1"/>
    <property type="molecule type" value="Genomic_DNA"/>
</dbReference>
<evidence type="ECO:0000313" key="4">
    <source>
        <dbReference type="EMBL" id="PMD66402.1"/>
    </source>
</evidence>
<dbReference type="AlphaFoldDB" id="A0A2J6TTQ8"/>
<feature type="transmembrane region" description="Helical" evidence="2">
    <location>
        <begin position="218"/>
        <end position="239"/>
    </location>
</feature>
<feature type="region of interest" description="Disordered" evidence="1">
    <location>
        <begin position="410"/>
        <end position="471"/>
    </location>
</feature>
<evidence type="ECO:0000256" key="2">
    <source>
        <dbReference type="SAM" id="Phobius"/>
    </source>
</evidence>
<gene>
    <name evidence="4" type="ORF">K444DRAFT_658733</name>
</gene>
<protein>
    <recommendedName>
        <fullName evidence="6">Mid2 domain-containing protein</fullName>
    </recommendedName>
</protein>
<evidence type="ECO:0000256" key="1">
    <source>
        <dbReference type="SAM" id="MobiDB-lite"/>
    </source>
</evidence>
<feature type="chain" id="PRO_5014405447" description="Mid2 domain-containing protein" evidence="3">
    <location>
        <begin position="18"/>
        <end position="471"/>
    </location>
</feature>
<proteinExistence type="predicted"/>